<gene>
    <name evidence="3" type="ORF">Rhal01_01099</name>
</gene>
<keyword evidence="1" id="KW-0472">Membrane</keyword>
<evidence type="ECO:0000313" key="4">
    <source>
        <dbReference type="Proteomes" id="UP001424741"/>
    </source>
</evidence>
<feature type="transmembrane region" description="Helical" evidence="1">
    <location>
        <begin position="21"/>
        <end position="48"/>
    </location>
</feature>
<evidence type="ECO:0000313" key="3">
    <source>
        <dbReference type="EMBL" id="GAA5494933.1"/>
    </source>
</evidence>
<feature type="transmembrane region" description="Helical" evidence="1">
    <location>
        <begin position="256"/>
        <end position="274"/>
    </location>
</feature>
<feature type="domain" description="DUF3592" evidence="2">
    <location>
        <begin position="59"/>
        <end position="143"/>
    </location>
</feature>
<keyword evidence="4" id="KW-1185">Reference proteome</keyword>
<protein>
    <recommendedName>
        <fullName evidence="2">DUF3592 domain-containing protein</fullName>
    </recommendedName>
</protein>
<dbReference type="InterPro" id="IPR021994">
    <property type="entry name" value="DUF3592"/>
</dbReference>
<name>A0ABP9UWS7_9BACT</name>
<comment type="caution">
    <text evidence="3">The sequence shown here is derived from an EMBL/GenBank/DDBJ whole genome shotgun (WGS) entry which is preliminary data.</text>
</comment>
<dbReference type="EMBL" id="BAABRL010000002">
    <property type="protein sequence ID" value="GAA5494933.1"/>
    <property type="molecule type" value="Genomic_DNA"/>
</dbReference>
<keyword evidence="1" id="KW-1133">Transmembrane helix</keyword>
<dbReference type="Pfam" id="PF12158">
    <property type="entry name" value="DUF3592"/>
    <property type="match status" value="1"/>
</dbReference>
<proteinExistence type="predicted"/>
<sequence>MTRLDKLIFAAKPSRPKIGGRLLALLFGAAFGGGGVAVLLFTSLFPILDSLDAKHWEQVEATVISSKLDIKSDSDGSSYKPLITYRYLYQGAPYEGNRYDFDDNYSNVGVNSMREIVDSHQRGSSIKVFVNPEQPEESVISTELGGMIFMGIPFSLPFLTVGICGLGYAFLSPRIHKRYLQLEKDIHEKIEHAGLDIRLEDTSKEPGSVTRNYFFPAGLKYVHILSTLALCGFWNGIVAVFIFVMIIMFIDGEGMAWFLFFFLIPFEFFGFLILKSLFHSLSAPEPPGYIIAATVTEKGDGERDFQTEWLLVDDSPVQKMGWQVSHESKVKKKTFKSSFRNIDPVKSLSETEGYSLVTSDELKQGSHTLPIVSDLRERTGIMLHFLWKRRNESSHMMTLEVIPHPNEND</sequence>
<accession>A0ABP9UWS7</accession>
<evidence type="ECO:0000259" key="2">
    <source>
        <dbReference type="Pfam" id="PF12158"/>
    </source>
</evidence>
<dbReference type="RefSeq" id="WP_346187798.1">
    <property type="nucleotide sequence ID" value="NZ_BAABRL010000002.1"/>
</dbReference>
<feature type="transmembrane region" description="Helical" evidence="1">
    <location>
        <begin position="147"/>
        <end position="171"/>
    </location>
</feature>
<dbReference type="Proteomes" id="UP001424741">
    <property type="component" value="Unassembled WGS sequence"/>
</dbReference>
<feature type="transmembrane region" description="Helical" evidence="1">
    <location>
        <begin position="221"/>
        <end position="250"/>
    </location>
</feature>
<evidence type="ECO:0000256" key="1">
    <source>
        <dbReference type="SAM" id="Phobius"/>
    </source>
</evidence>
<keyword evidence="1" id="KW-0812">Transmembrane</keyword>
<reference evidence="3 4" key="1">
    <citation type="submission" date="2024-02" db="EMBL/GenBank/DDBJ databases">
        <title>Rubritalea halochordaticola NBRC 107102.</title>
        <authorList>
            <person name="Ichikawa N."/>
            <person name="Katano-Makiyama Y."/>
            <person name="Hidaka K."/>
        </authorList>
    </citation>
    <scope>NUCLEOTIDE SEQUENCE [LARGE SCALE GENOMIC DNA]</scope>
    <source>
        <strain evidence="3 4">NBRC 107102</strain>
    </source>
</reference>
<organism evidence="3 4">
    <name type="scientific">Rubritalea halochordaticola</name>
    <dbReference type="NCBI Taxonomy" id="714537"/>
    <lineage>
        <taxon>Bacteria</taxon>
        <taxon>Pseudomonadati</taxon>
        <taxon>Verrucomicrobiota</taxon>
        <taxon>Verrucomicrobiia</taxon>
        <taxon>Verrucomicrobiales</taxon>
        <taxon>Rubritaleaceae</taxon>
        <taxon>Rubritalea</taxon>
    </lineage>
</organism>